<dbReference type="GO" id="GO:0008834">
    <property type="term" value="F:ditrans,polycis-undecaprenyl-diphosphate synthase [(2E,6E)-farnesyl-diphosphate specific] activity"/>
    <property type="evidence" value="ECO:0007669"/>
    <property type="project" value="TreeGrafter"/>
</dbReference>
<dbReference type="NCBIfam" id="NF011408">
    <property type="entry name" value="PRK14834.1"/>
    <property type="match status" value="1"/>
</dbReference>
<evidence type="ECO:0000313" key="3">
    <source>
        <dbReference type="EMBL" id="KPL55218.1"/>
    </source>
</evidence>
<dbReference type="NCBIfam" id="TIGR00055">
    <property type="entry name" value="uppS"/>
    <property type="match status" value="1"/>
</dbReference>
<dbReference type="InterPro" id="IPR001441">
    <property type="entry name" value="UPP_synth-like"/>
</dbReference>
<dbReference type="CDD" id="cd00475">
    <property type="entry name" value="Cis_IPPS"/>
    <property type="match status" value="1"/>
</dbReference>
<feature type="active site" description="Proton acceptor" evidence="2">
    <location>
        <position position="76"/>
    </location>
</feature>
<keyword evidence="1 2" id="KW-0808">Transferase</keyword>
<dbReference type="InterPro" id="IPR018520">
    <property type="entry name" value="UPP_synth-like_CS"/>
</dbReference>
<feature type="binding site" evidence="2">
    <location>
        <position position="33"/>
    </location>
    <ligand>
        <name>substrate</name>
    </ligand>
</feature>
<feature type="binding site" evidence="2">
    <location>
        <position position="45"/>
    </location>
    <ligand>
        <name>substrate</name>
    </ligand>
</feature>
<keyword evidence="4" id="KW-1185">Reference proteome</keyword>
<feature type="binding site" evidence="2">
    <location>
        <position position="28"/>
    </location>
    <ligand>
        <name>Mg(2+)</name>
        <dbReference type="ChEBI" id="CHEBI:18420"/>
    </ligand>
</feature>
<dbReference type="EC" id="2.5.1.-" evidence="2"/>
<reference evidence="3 4" key="1">
    <citation type="submission" date="2015-09" db="EMBL/GenBank/DDBJ databases">
        <authorList>
            <person name="Jackson K.R."/>
            <person name="Lunt B.L."/>
            <person name="Fisher J.N.B."/>
            <person name="Gardner A.V."/>
            <person name="Bailey M.E."/>
            <person name="Deus L.M."/>
            <person name="Earl A.S."/>
            <person name="Gibby P.D."/>
            <person name="Hartmann K.A."/>
            <person name="Liu J.E."/>
            <person name="Manci A.M."/>
            <person name="Nielsen D.A."/>
            <person name="Solomon M.B."/>
            <person name="Breakwell D.P."/>
            <person name="Burnett S.H."/>
            <person name="Grose J.H."/>
        </authorList>
    </citation>
    <scope>NUCLEOTIDE SEQUENCE [LARGE SCALE GENOMIC DNA]</scope>
    <source>
        <strain evidence="3 4">16</strain>
    </source>
</reference>
<dbReference type="NCBIfam" id="NF011405">
    <property type="entry name" value="PRK14830.1"/>
    <property type="match status" value="1"/>
</dbReference>
<gene>
    <name evidence="3" type="ORF">ABB55_25745</name>
</gene>
<feature type="binding site" evidence="2">
    <location>
        <begin position="202"/>
        <end position="204"/>
    </location>
    <ligand>
        <name>substrate</name>
    </ligand>
</feature>
<keyword evidence="2" id="KW-0479">Metal-binding</keyword>
<dbReference type="GO" id="GO:0016094">
    <property type="term" value="P:polyprenol biosynthetic process"/>
    <property type="evidence" value="ECO:0007669"/>
    <property type="project" value="TreeGrafter"/>
</dbReference>
<sequence length="255" mass="28419">MATPEATLDKVPLRRAAALPRHVAIIMDGNGRWATARGLTRTEGHRKGVEMVRRIVRHAGDLGLEYLTLFSFSTENWRRPADEVSYLMGLLRFFIRRDLAELHGNNVRVRVVGDRNGLGGDIRALLEEAQNLTAGNTGLTLTIAFNYGARQEILRAARRLAEEVAAGRLAPADIDSKQFEAVLDTVGMPDPDLVIRTSGEQRVSNFLLWQAAYAEFVFSPVCWPDFDETEFDRALAEFGGRERRFGGVEAGALHR</sequence>
<comment type="function">
    <text evidence="2">Catalyzes the condensation of isopentenyl diphosphate (IPP) with allylic pyrophosphates generating different type of terpenoids.</text>
</comment>
<dbReference type="PROSITE" id="PS01066">
    <property type="entry name" value="UPP_SYNTHASE"/>
    <property type="match status" value="1"/>
</dbReference>
<dbReference type="STRING" id="665126.ABB55_25745"/>
<keyword evidence="2" id="KW-0460">Magnesium</keyword>
<dbReference type="Proteomes" id="UP000048984">
    <property type="component" value="Unassembled WGS sequence"/>
</dbReference>
<name>A0A0P6W9G9_9HYPH</name>
<dbReference type="SUPFAM" id="SSF64005">
    <property type="entry name" value="Undecaprenyl diphosphate synthase"/>
    <property type="match status" value="1"/>
</dbReference>
<dbReference type="Gene3D" id="3.40.1180.10">
    <property type="entry name" value="Decaprenyl diphosphate synthase-like"/>
    <property type="match status" value="1"/>
</dbReference>
<dbReference type="RefSeq" id="WP_054361385.1">
    <property type="nucleotide sequence ID" value="NZ_JAPCYQ010000001.1"/>
</dbReference>
<feature type="binding site" evidence="2">
    <location>
        <position position="41"/>
    </location>
    <ligand>
        <name>substrate</name>
    </ligand>
</feature>
<feature type="binding site" evidence="2">
    <location>
        <begin position="29"/>
        <end position="32"/>
    </location>
    <ligand>
        <name>substrate</name>
    </ligand>
</feature>
<dbReference type="HAMAP" id="MF_01139">
    <property type="entry name" value="ISPT"/>
    <property type="match status" value="1"/>
</dbReference>
<evidence type="ECO:0000256" key="1">
    <source>
        <dbReference type="ARBA" id="ARBA00022679"/>
    </source>
</evidence>
<reference evidence="3 4" key="2">
    <citation type="submission" date="2015-10" db="EMBL/GenBank/DDBJ databases">
        <title>Draft Genome Sequence of Prosthecomicrobium hirschii ATCC 27832.</title>
        <authorList>
            <person name="Daniel J."/>
            <person name="Givan S.A."/>
            <person name="Brun Y.V."/>
            <person name="Brown P.J."/>
        </authorList>
    </citation>
    <scope>NUCLEOTIDE SEQUENCE [LARGE SCALE GENOMIC DNA]</scope>
    <source>
        <strain evidence="3 4">16</strain>
    </source>
</reference>
<feature type="active site" evidence="2">
    <location>
        <position position="28"/>
    </location>
</feature>
<comment type="caution">
    <text evidence="3">The sequence shown here is derived from an EMBL/GenBank/DDBJ whole genome shotgun (WGS) entry which is preliminary data.</text>
</comment>
<dbReference type="GO" id="GO:0005829">
    <property type="term" value="C:cytosol"/>
    <property type="evidence" value="ECO:0007669"/>
    <property type="project" value="TreeGrafter"/>
</dbReference>
<dbReference type="PANTHER" id="PTHR10291:SF0">
    <property type="entry name" value="DEHYDRODOLICHYL DIPHOSPHATE SYNTHASE 2"/>
    <property type="match status" value="1"/>
</dbReference>
<feature type="binding site" evidence="2">
    <location>
        <position position="196"/>
    </location>
    <ligand>
        <name>substrate</name>
    </ligand>
</feature>
<evidence type="ECO:0000313" key="4">
    <source>
        <dbReference type="Proteomes" id="UP000048984"/>
    </source>
</evidence>
<dbReference type="AlphaFoldDB" id="A0A0P6W9G9"/>
<comment type="similarity">
    <text evidence="2">Belongs to the UPP synthase family.</text>
</comment>
<dbReference type="PANTHER" id="PTHR10291">
    <property type="entry name" value="DEHYDRODOLICHYL DIPHOSPHATE SYNTHASE FAMILY MEMBER"/>
    <property type="match status" value="1"/>
</dbReference>
<proteinExistence type="inferred from homology"/>
<accession>A0A0P6W9G9</accession>
<feature type="binding site" evidence="2">
    <location>
        <position position="77"/>
    </location>
    <ligand>
        <name>substrate</name>
    </ligand>
</feature>
<feature type="binding site" evidence="2">
    <location>
        <begin position="73"/>
        <end position="75"/>
    </location>
    <ligand>
        <name>substrate</name>
    </ligand>
</feature>
<dbReference type="FunFam" id="3.40.1180.10:FF:000001">
    <property type="entry name" value="(2E,6E)-farnesyl-diphosphate-specific ditrans,polycis-undecaprenyl-diphosphate synthase"/>
    <property type="match status" value="1"/>
</dbReference>
<evidence type="ECO:0000256" key="2">
    <source>
        <dbReference type="HAMAP-Rule" id="MF_01139"/>
    </source>
</evidence>
<dbReference type="Pfam" id="PF01255">
    <property type="entry name" value="Prenyltransf"/>
    <property type="match status" value="1"/>
</dbReference>
<dbReference type="GO" id="GO:0000287">
    <property type="term" value="F:magnesium ion binding"/>
    <property type="evidence" value="ECO:0007669"/>
    <property type="project" value="UniProtKB-UniRule"/>
</dbReference>
<comment type="subunit">
    <text evidence="2">Homodimer.</text>
</comment>
<comment type="cofactor">
    <cofactor evidence="2">
        <name>Mg(2+)</name>
        <dbReference type="ChEBI" id="CHEBI:18420"/>
    </cofactor>
    <text evidence="2">Binds 2 magnesium ions per subunit.</text>
</comment>
<feature type="binding site" evidence="2">
    <location>
        <position position="79"/>
    </location>
    <ligand>
        <name>substrate</name>
    </ligand>
</feature>
<organism evidence="3 4">
    <name type="scientific">Prosthecodimorpha hirschii</name>
    <dbReference type="NCBI Taxonomy" id="665126"/>
    <lineage>
        <taxon>Bacteria</taxon>
        <taxon>Pseudomonadati</taxon>
        <taxon>Pseudomonadota</taxon>
        <taxon>Alphaproteobacteria</taxon>
        <taxon>Hyphomicrobiales</taxon>
        <taxon>Ancalomicrobiaceae</taxon>
        <taxon>Prosthecodimorpha</taxon>
    </lineage>
</organism>
<feature type="binding site" evidence="2">
    <location>
        <position position="215"/>
    </location>
    <ligand>
        <name>Mg(2+)</name>
        <dbReference type="ChEBI" id="CHEBI:18420"/>
    </ligand>
</feature>
<protein>
    <recommendedName>
        <fullName evidence="2">Isoprenyl transferase</fullName>
        <ecNumber evidence="2">2.5.1.-</ecNumber>
    </recommendedName>
</protein>
<dbReference type="InterPro" id="IPR036424">
    <property type="entry name" value="UPP_synth-like_sf"/>
</dbReference>
<dbReference type="EMBL" id="LJYW01000001">
    <property type="protein sequence ID" value="KPL55218.1"/>
    <property type="molecule type" value="Genomic_DNA"/>
</dbReference>